<dbReference type="AlphaFoldDB" id="A0AAN6P6K8"/>
<comment type="caution">
    <text evidence="2">The sequence shown here is derived from an EMBL/GenBank/DDBJ whole genome shotgun (WGS) entry which is preliminary data.</text>
</comment>
<feature type="region of interest" description="Disordered" evidence="1">
    <location>
        <begin position="57"/>
        <end position="128"/>
    </location>
</feature>
<organism evidence="2 3">
    <name type="scientific">Parachaetomium inaequale</name>
    <dbReference type="NCBI Taxonomy" id="2588326"/>
    <lineage>
        <taxon>Eukaryota</taxon>
        <taxon>Fungi</taxon>
        <taxon>Dikarya</taxon>
        <taxon>Ascomycota</taxon>
        <taxon>Pezizomycotina</taxon>
        <taxon>Sordariomycetes</taxon>
        <taxon>Sordariomycetidae</taxon>
        <taxon>Sordariales</taxon>
        <taxon>Chaetomiaceae</taxon>
        <taxon>Parachaetomium</taxon>
    </lineage>
</organism>
<evidence type="ECO:0000256" key="1">
    <source>
        <dbReference type="SAM" id="MobiDB-lite"/>
    </source>
</evidence>
<feature type="compositionally biased region" description="Polar residues" evidence="1">
    <location>
        <begin position="69"/>
        <end position="79"/>
    </location>
</feature>
<evidence type="ECO:0000313" key="2">
    <source>
        <dbReference type="EMBL" id="KAK4032619.1"/>
    </source>
</evidence>
<dbReference type="EMBL" id="MU854590">
    <property type="protein sequence ID" value="KAK4032619.1"/>
    <property type="molecule type" value="Genomic_DNA"/>
</dbReference>
<protein>
    <submittedName>
        <fullName evidence="2">Uncharacterized protein</fullName>
    </submittedName>
</protein>
<proteinExistence type="predicted"/>
<feature type="compositionally biased region" description="Low complexity" evidence="1">
    <location>
        <begin position="113"/>
        <end position="128"/>
    </location>
</feature>
<feature type="compositionally biased region" description="Polar residues" evidence="1">
    <location>
        <begin position="99"/>
        <end position="112"/>
    </location>
</feature>
<reference evidence="3" key="1">
    <citation type="journal article" date="2023" name="Mol. Phylogenet. Evol.">
        <title>Genome-scale phylogeny and comparative genomics of the fungal order Sordariales.</title>
        <authorList>
            <person name="Hensen N."/>
            <person name="Bonometti L."/>
            <person name="Westerberg I."/>
            <person name="Brannstrom I.O."/>
            <person name="Guillou S."/>
            <person name="Cros-Aarteil S."/>
            <person name="Calhoun S."/>
            <person name="Haridas S."/>
            <person name="Kuo A."/>
            <person name="Mondo S."/>
            <person name="Pangilinan J."/>
            <person name="Riley R."/>
            <person name="LaButti K."/>
            <person name="Andreopoulos B."/>
            <person name="Lipzen A."/>
            <person name="Chen C."/>
            <person name="Yan M."/>
            <person name="Daum C."/>
            <person name="Ng V."/>
            <person name="Clum A."/>
            <person name="Steindorff A."/>
            <person name="Ohm R.A."/>
            <person name="Martin F."/>
            <person name="Silar P."/>
            <person name="Natvig D.O."/>
            <person name="Lalanne C."/>
            <person name="Gautier V."/>
            <person name="Ament-Velasquez S.L."/>
            <person name="Kruys A."/>
            <person name="Hutchinson M.I."/>
            <person name="Powell A.J."/>
            <person name="Barry K."/>
            <person name="Miller A.N."/>
            <person name="Grigoriev I.V."/>
            <person name="Debuchy R."/>
            <person name="Gladieux P."/>
            <person name="Hiltunen Thoren M."/>
            <person name="Johannesson H."/>
        </authorList>
    </citation>
    <scope>NUCLEOTIDE SEQUENCE [LARGE SCALE GENOMIC DNA]</scope>
    <source>
        <strain evidence="3">CBS 284.82</strain>
    </source>
</reference>
<sequence length="342" mass="36172">MELHDFLTPVVDVEFPGASSPSVTDPWCSISSFVMDCFASPHGEALFNAISNSPNTITSKNIGPPAKPTNATTPESTPGSAALHLVSNLSDPRDPRSVRCQSASENSTTASVTSGSLTPSPSASASSSGACKCLQRGIFLLDDLESLLDNTGCRDPHAVQRLGELHSALGSHKEAVKYAASMVQCAACSSRAESRILLSLLADRLILLCEKIVAAYLDAVRTWDETTPLPPDLGFNSGTNNTSDTAPRGSGAPRNGGACSSSSSSASQQLLHTLFFGEYEIDSPDEWSMLMGNLIKLQLRALHSLVGSIARSNQTRIKLEDAAGKITSLLHSLQQRPFLSAR</sequence>
<gene>
    <name evidence="2" type="ORF">C8A01DRAFT_40943</name>
</gene>
<feature type="compositionally biased region" description="Polar residues" evidence="1">
    <location>
        <begin position="236"/>
        <end position="245"/>
    </location>
</feature>
<dbReference type="Proteomes" id="UP001303115">
    <property type="component" value="Unassembled WGS sequence"/>
</dbReference>
<evidence type="ECO:0000313" key="3">
    <source>
        <dbReference type="Proteomes" id="UP001303115"/>
    </source>
</evidence>
<accession>A0AAN6P6K8</accession>
<name>A0AAN6P6K8_9PEZI</name>
<keyword evidence="3" id="KW-1185">Reference proteome</keyword>
<feature type="region of interest" description="Disordered" evidence="1">
    <location>
        <begin position="230"/>
        <end position="264"/>
    </location>
</feature>